<dbReference type="PANTHER" id="PTHR12755:SF3">
    <property type="entry name" value="POLYNUCLEOTIDE 5'-HYDROXYL-KINASE NOL9"/>
    <property type="match status" value="1"/>
</dbReference>
<evidence type="ECO:0000256" key="11">
    <source>
        <dbReference type="ARBA" id="ARBA00023242"/>
    </source>
</evidence>
<dbReference type="GO" id="GO:0000448">
    <property type="term" value="P:cleavage in ITS2 between 5.8S rRNA and LSU-rRNA of tricistronic rRNA transcript (SSU-rRNA, 5.8S rRNA, LSU-rRNA)"/>
    <property type="evidence" value="ECO:0007669"/>
    <property type="project" value="TreeGrafter"/>
</dbReference>
<feature type="domain" description="AAA+ ATPase" evidence="13">
    <location>
        <begin position="278"/>
        <end position="616"/>
    </location>
</feature>
<dbReference type="AlphaFoldDB" id="A0A366R510"/>
<keyword evidence="11" id="KW-0539">Nucleus</keyword>
<gene>
    <name evidence="14" type="ORF">FIESC28_08942</name>
</gene>
<keyword evidence="10" id="KW-0067">ATP-binding</keyword>
<evidence type="ECO:0000256" key="6">
    <source>
        <dbReference type="ARBA" id="ARBA00022552"/>
    </source>
</evidence>
<comment type="caution">
    <text evidence="14">The sequence shown here is derived from an EMBL/GenBank/DDBJ whole genome shotgun (WGS) entry which is preliminary data.</text>
</comment>
<keyword evidence="15" id="KW-1185">Reference proteome</keyword>
<evidence type="ECO:0000256" key="10">
    <source>
        <dbReference type="ARBA" id="ARBA00022840"/>
    </source>
</evidence>
<evidence type="ECO:0000256" key="12">
    <source>
        <dbReference type="SAM" id="MobiDB-lite"/>
    </source>
</evidence>
<evidence type="ECO:0000313" key="15">
    <source>
        <dbReference type="Proteomes" id="UP000253153"/>
    </source>
</evidence>
<dbReference type="Gene3D" id="3.40.50.300">
    <property type="entry name" value="P-loop containing nucleotide triphosphate hydrolases"/>
    <property type="match status" value="1"/>
</dbReference>
<dbReference type="InterPro" id="IPR027417">
    <property type="entry name" value="P-loop_NTPase"/>
</dbReference>
<evidence type="ECO:0000256" key="8">
    <source>
        <dbReference type="ARBA" id="ARBA00022741"/>
    </source>
</evidence>
<comment type="similarity">
    <text evidence="3">Belongs to the Clp1 family. NOL9/GRC3 subfamily.</text>
</comment>
<evidence type="ECO:0000256" key="2">
    <source>
        <dbReference type="ARBA" id="ARBA00004604"/>
    </source>
</evidence>
<evidence type="ECO:0000256" key="4">
    <source>
        <dbReference type="ARBA" id="ARBA00018706"/>
    </source>
</evidence>
<comment type="function">
    <text evidence="1">Polynucleotide 5'-kinase involved in rRNA processing.</text>
</comment>
<evidence type="ECO:0000256" key="3">
    <source>
        <dbReference type="ARBA" id="ARBA00011003"/>
    </source>
</evidence>
<keyword evidence="9" id="KW-0418">Kinase</keyword>
<dbReference type="SMART" id="SM00382">
    <property type="entry name" value="AAA"/>
    <property type="match status" value="1"/>
</dbReference>
<organism evidence="14 15">
    <name type="scientific">Fusarium coffeatum</name>
    <dbReference type="NCBI Taxonomy" id="231269"/>
    <lineage>
        <taxon>Eukaryota</taxon>
        <taxon>Fungi</taxon>
        <taxon>Dikarya</taxon>
        <taxon>Ascomycota</taxon>
        <taxon>Pezizomycotina</taxon>
        <taxon>Sordariomycetes</taxon>
        <taxon>Hypocreomycetidae</taxon>
        <taxon>Hypocreales</taxon>
        <taxon>Nectriaceae</taxon>
        <taxon>Fusarium</taxon>
        <taxon>Fusarium incarnatum-equiseti species complex</taxon>
    </lineage>
</organism>
<dbReference type="GO" id="GO:0005524">
    <property type="term" value="F:ATP binding"/>
    <property type="evidence" value="ECO:0007669"/>
    <property type="project" value="UniProtKB-KW"/>
</dbReference>
<dbReference type="GO" id="GO:0051731">
    <property type="term" value="F:polynucleotide 5'-hydroxyl-kinase activity"/>
    <property type="evidence" value="ECO:0007669"/>
    <property type="project" value="InterPro"/>
</dbReference>
<protein>
    <recommendedName>
        <fullName evidence="5">Polynucleotide 5'-hydroxyl-kinase GRC3</fullName>
    </recommendedName>
    <alternativeName>
        <fullName evidence="4">Polynucleotide 5'-hydroxyl-kinase grc3</fullName>
    </alternativeName>
</protein>
<evidence type="ECO:0000259" key="13">
    <source>
        <dbReference type="SMART" id="SM00382"/>
    </source>
</evidence>
<dbReference type="PANTHER" id="PTHR12755">
    <property type="entry name" value="CLEAVAGE/POLYADENYLATION FACTOR IA SUBUNIT CLP1P"/>
    <property type="match status" value="1"/>
</dbReference>
<dbReference type="EMBL" id="QKXC01000212">
    <property type="protein sequence ID" value="RBR11608.1"/>
    <property type="molecule type" value="Genomic_DNA"/>
</dbReference>
<feature type="compositionally biased region" description="Polar residues" evidence="12">
    <location>
        <begin position="30"/>
        <end position="42"/>
    </location>
</feature>
<dbReference type="GO" id="GO:0005730">
    <property type="term" value="C:nucleolus"/>
    <property type="evidence" value="ECO:0007669"/>
    <property type="project" value="UniProtKB-SubCell"/>
</dbReference>
<dbReference type="InterPro" id="IPR032319">
    <property type="entry name" value="CLP1_P"/>
</dbReference>
<dbReference type="InterPro" id="IPR045116">
    <property type="entry name" value="Clp1/Grc3"/>
</dbReference>
<reference evidence="14 15" key="1">
    <citation type="submission" date="2018-06" db="EMBL/GenBank/DDBJ databases">
        <title>Fusarium incarnatum-equiseti species complex species 28.</title>
        <authorList>
            <person name="Gardiner D.M."/>
        </authorList>
    </citation>
    <scope>NUCLEOTIDE SEQUENCE [LARGE SCALE GENOMIC DNA]</scope>
    <source>
        <strain evidence="14 15">FIESC_28</strain>
    </source>
</reference>
<dbReference type="Pfam" id="PF16575">
    <property type="entry name" value="CLP1_P"/>
    <property type="match status" value="1"/>
</dbReference>
<name>A0A366R510_9HYPO</name>
<feature type="region of interest" description="Disordered" evidence="12">
    <location>
        <begin position="1"/>
        <end position="110"/>
    </location>
</feature>
<keyword evidence="8" id="KW-0547">Nucleotide-binding</keyword>
<feature type="region of interest" description="Disordered" evidence="12">
    <location>
        <begin position="685"/>
        <end position="721"/>
    </location>
</feature>
<keyword evidence="7" id="KW-0808">Transferase</keyword>
<evidence type="ECO:0000256" key="1">
    <source>
        <dbReference type="ARBA" id="ARBA00003798"/>
    </source>
</evidence>
<keyword evidence="6" id="KW-0698">rRNA processing</keyword>
<dbReference type="SUPFAM" id="SSF52540">
    <property type="entry name" value="P-loop containing nucleoside triphosphate hydrolases"/>
    <property type="match status" value="1"/>
</dbReference>
<evidence type="ECO:0000256" key="7">
    <source>
        <dbReference type="ARBA" id="ARBA00022679"/>
    </source>
</evidence>
<sequence length="760" mass="83589">MSSHKKRRIEGVEEKGMSAIEALKARQRGAATSPTQKTQPTSESEEQPVMSSANRFNLLRKDSSQNAAPKSPRKSAAKDPRLQRGVESPASRSRGTAVAGGNTEPTKSELAGAFHEVKPYSTFRLSKQNHKVKTGGVVEITLPNKERFVVIGSYGIRVIRGEVKLAGATLYPSETIEWVHAPYCYAVPVLRTAEETKLEFYPDNTARGIRQLGRLSPLFRKMWVAPPEISSAKVTEESTFELIYTPEEASKRSIEDMVPMPAWNKKLSSLVVTSRKKASLSTLICGPKSAGKSTFLRLFLNGLLTDRPQAQNSRKVVVLDLDPGQPEYAPAGTVSLVSVNKPNIGTPFTHTSSENSAFKVVRCHSMASVTPASNPDLYLSCAADLFDTYSKHHAGDPLIINTPGWIQGTGLDLLCTLIERIKPHEVLFMSEVGSFDSVDALRAATELAFTELPSQPSKIALRTAAHLRAMQTMSYFHLQDMRPTVANVPDTPSRLKWNASPLSFRPPLLVQYSSLNRGVLGLLSYDYQCPPELLADTVNGQIMAAVEIEDARAFSNFTQEETLTEANDSAQVNVDSGNQTWPVVTTSPEGIPLIPNYNDAALDPRYSRTIGLVLLRGIDMKSKTLQLVTPIPLEDFRQIKSKGRSIVLLHGKFDTPSWAYTEELYERAGVDEGNEMMLEAIADMEDNQSEAESEDGDGTGNLEDEDTGYNQPGAKPDMTDRVSDLTEVPWVEVLKGGQRRPIGSRVLRVRRDLGRNKTGD</sequence>
<dbReference type="RefSeq" id="XP_031012867.1">
    <property type="nucleotide sequence ID" value="XM_031163079.1"/>
</dbReference>
<dbReference type="GeneID" id="41998375"/>
<proteinExistence type="inferred from homology"/>
<dbReference type="OrthoDB" id="4054781at2759"/>
<evidence type="ECO:0000256" key="5">
    <source>
        <dbReference type="ARBA" id="ARBA00019824"/>
    </source>
</evidence>
<accession>A0A366R510</accession>
<feature type="compositionally biased region" description="Acidic residues" evidence="12">
    <location>
        <begin position="685"/>
        <end position="707"/>
    </location>
</feature>
<comment type="subcellular location">
    <subcellularLocation>
        <location evidence="2">Nucleus</location>
        <location evidence="2">Nucleolus</location>
    </subcellularLocation>
</comment>
<dbReference type="Proteomes" id="UP000253153">
    <property type="component" value="Unassembled WGS sequence"/>
</dbReference>
<dbReference type="InterPro" id="IPR003593">
    <property type="entry name" value="AAA+_ATPase"/>
</dbReference>
<evidence type="ECO:0000256" key="9">
    <source>
        <dbReference type="ARBA" id="ARBA00022777"/>
    </source>
</evidence>
<evidence type="ECO:0000313" key="14">
    <source>
        <dbReference type="EMBL" id="RBR11608.1"/>
    </source>
</evidence>
<dbReference type="FunFam" id="3.40.50.300:FF:001156">
    <property type="entry name" value="Polynucleotide 5-hydroxyl-kinase grc3"/>
    <property type="match status" value="1"/>
</dbReference>